<dbReference type="EMBL" id="CP002059">
    <property type="protein sequence ID" value="ADI66202.1"/>
    <property type="molecule type" value="Genomic_DNA"/>
</dbReference>
<evidence type="ECO:0000313" key="5">
    <source>
        <dbReference type="Proteomes" id="UP000001511"/>
    </source>
</evidence>
<gene>
    <name evidence="4" type="ordered locus">Aazo_5136</name>
</gene>
<dbReference type="HOGENOM" id="CLU_137945_0_0_3"/>
<protein>
    <recommendedName>
        <fullName evidence="3">Cyanobacterial aminoacyl-tRNA synthetase CAAD domain-containing protein</fullName>
    </recommendedName>
</protein>
<accession>D7E032</accession>
<sequence length="147" mass="16238">MANVMEIQQQPPDTVNSGSPEGALALQGIATGNLPKLPSAKSSDTQWQRISKQIIDLLDQLPNYISSFFDKNKQAILTLVLILSGFVTVKVVIAVLNAINGVPLLAPIFEIIGIVYAIWFTFRYLIKSETRQELSYKVSSFKKELIG</sequence>
<dbReference type="InterPro" id="IPR033344">
    <property type="entry name" value="CURT1"/>
</dbReference>
<evidence type="ECO:0000256" key="2">
    <source>
        <dbReference type="SAM" id="Phobius"/>
    </source>
</evidence>
<evidence type="ECO:0000313" key="4">
    <source>
        <dbReference type="EMBL" id="ADI66202.1"/>
    </source>
</evidence>
<organism evidence="4 5">
    <name type="scientific">Nostoc azollae (strain 0708)</name>
    <name type="common">Anabaena azollae (strain 0708)</name>
    <dbReference type="NCBI Taxonomy" id="551115"/>
    <lineage>
        <taxon>Bacteria</taxon>
        <taxon>Bacillati</taxon>
        <taxon>Cyanobacteriota</taxon>
        <taxon>Cyanophyceae</taxon>
        <taxon>Nostocales</taxon>
        <taxon>Nostocaceae</taxon>
        <taxon>Trichormus</taxon>
    </lineage>
</organism>
<keyword evidence="2" id="KW-0472">Membrane</keyword>
<dbReference type="GO" id="GO:0016020">
    <property type="term" value="C:membrane"/>
    <property type="evidence" value="ECO:0007669"/>
    <property type="project" value="UniProtKB-SubCell"/>
</dbReference>
<feature type="transmembrane region" description="Helical" evidence="2">
    <location>
        <begin position="75"/>
        <end position="99"/>
    </location>
</feature>
<dbReference type="Proteomes" id="UP000001511">
    <property type="component" value="Chromosome"/>
</dbReference>
<dbReference type="KEGG" id="naz:Aazo_5136"/>
<keyword evidence="2" id="KW-0812">Transmembrane</keyword>
<dbReference type="PANTHER" id="PTHR33222:SF4">
    <property type="entry name" value="PROTEIN CURVATURE THYLAKOID 1A, CHLOROPLASTIC"/>
    <property type="match status" value="1"/>
</dbReference>
<feature type="domain" description="Cyanobacterial aminoacyl-tRNA synthetase CAAD" evidence="3">
    <location>
        <begin position="64"/>
        <end position="147"/>
    </location>
</feature>
<dbReference type="STRING" id="551115.Aazo_5136"/>
<keyword evidence="2" id="KW-1133">Transmembrane helix</keyword>
<dbReference type="eggNOG" id="COG2815">
    <property type="taxonomic scope" value="Bacteria"/>
</dbReference>
<dbReference type="Pfam" id="PF14159">
    <property type="entry name" value="CAAD"/>
    <property type="match status" value="1"/>
</dbReference>
<proteinExistence type="predicted"/>
<dbReference type="AlphaFoldDB" id="D7E032"/>
<name>D7E032_NOSA0</name>
<comment type="subcellular location">
    <subcellularLocation>
        <location evidence="1">Membrane</location>
        <topology evidence="1">Multi-pass membrane protein</topology>
    </subcellularLocation>
</comment>
<dbReference type="OrthoDB" id="459910at2"/>
<reference evidence="4 5" key="1">
    <citation type="journal article" date="2010" name="PLoS ONE">
        <title>Genome erosion in a nitrogen-fixing vertically transmitted endosymbiotic multicellular cyanobacterium.</title>
        <authorList>
            <person name="Ran L."/>
            <person name="Larsson J."/>
            <person name="Vigil-Stenman T."/>
            <person name="Nylander J.A."/>
            <person name="Ininbergs K."/>
            <person name="Zheng W.W."/>
            <person name="Lapidus A."/>
            <person name="Lowry S."/>
            <person name="Haselkorn R."/>
            <person name="Bergman B."/>
        </authorList>
    </citation>
    <scope>NUCLEOTIDE SEQUENCE [LARGE SCALE GENOMIC DNA]</scope>
    <source>
        <strain evidence="4 5">0708</strain>
    </source>
</reference>
<feature type="transmembrane region" description="Helical" evidence="2">
    <location>
        <begin position="105"/>
        <end position="126"/>
    </location>
</feature>
<dbReference type="RefSeq" id="WP_013193211.1">
    <property type="nucleotide sequence ID" value="NC_014248.1"/>
</dbReference>
<dbReference type="GO" id="GO:0009579">
    <property type="term" value="C:thylakoid"/>
    <property type="evidence" value="ECO:0007669"/>
    <property type="project" value="InterPro"/>
</dbReference>
<evidence type="ECO:0000259" key="3">
    <source>
        <dbReference type="Pfam" id="PF14159"/>
    </source>
</evidence>
<keyword evidence="5" id="KW-1185">Reference proteome</keyword>
<dbReference type="PANTHER" id="PTHR33222">
    <property type="match status" value="1"/>
</dbReference>
<evidence type="ECO:0000256" key="1">
    <source>
        <dbReference type="ARBA" id="ARBA00004141"/>
    </source>
</evidence>
<dbReference type="InterPro" id="IPR025564">
    <property type="entry name" value="CAAD_dom"/>
</dbReference>